<evidence type="ECO:0000313" key="1">
    <source>
        <dbReference type="EMBL" id="GBP64055.1"/>
    </source>
</evidence>
<dbReference type="Proteomes" id="UP000299102">
    <property type="component" value="Unassembled WGS sequence"/>
</dbReference>
<reference evidence="1 2" key="1">
    <citation type="journal article" date="2019" name="Commun. Biol.">
        <title>The bagworm genome reveals a unique fibroin gene that provides high tensile strength.</title>
        <authorList>
            <person name="Kono N."/>
            <person name="Nakamura H."/>
            <person name="Ohtoshi R."/>
            <person name="Tomita M."/>
            <person name="Numata K."/>
            <person name="Arakawa K."/>
        </authorList>
    </citation>
    <scope>NUCLEOTIDE SEQUENCE [LARGE SCALE GENOMIC DNA]</scope>
</reference>
<gene>
    <name evidence="1" type="ORF">EVAR_44138_1</name>
</gene>
<name>A0A4C1XPC5_EUMVA</name>
<dbReference type="AlphaFoldDB" id="A0A4C1XPC5"/>
<comment type="caution">
    <text evidence="1">The sequence shown here is derived from an EMBL/GenBank/DDBJ whole genome shotgun (WGS) entry which is preliminary data.</text>
</comment>
<proteinExistence type="predicted"/>
<sequence length="164" mass="18448">MPSRGFSSLGARSKASPDAIENINIINMFKKMVLREKVEKNRKCLRSERHRRVRRPPTDPPRYLPDRALIAAATLVRPTRRLMSRPRDTDLRRLPSFYKVFIGRLPRPPAPARSHSAGPLIAAAAGRPDARHVSTIRLRVSPRRVAELSLLSGVSLNVEDFGSL</sequence>
<dbReference type="EMBL" id="BGZK01000886">
    <property type="protein sequence ID" value="GBP64055.1"/>
    <property type="molecule type" value="Genomic_DNA"/>
</dbReference>
<organism evidence="1 2">
    <name type="scientific">Eumeta variegata</name>
    <name type="common">Bagworm moth</name>
    <name type="synonym">Eumeta japonica</name>
    <dbReference type="NCBI Taxonomy" id="151549"/>
    <lineage>
        <taxon>Eukaryota</taxon>
        <taxon>Metazoa</taxon>
        <taxon>Ecdysozoa</taxon>
        <taxon>Arthropoda</taxon>
        <taxon>Hexapoda</taxon>
        <taxon>Insecta</taxon>
        <taxon>Pterygota</taxon>
        <taxon>Neoptera</taxon>
        <taxon>Endopterygota</taxon>
        <taxon>Lepidoptera</taxon>
        <taxon>Glossata</taxon>
        <taxon>Ditrysia</taxon>
        <taxon>Tineoidea</taxon>
        <taxon>Psychidae</taxon>
        <taxon>Oiketicinae</taxon>
        <taxon>Eumeta</taxon>
    </lineage>
</organism>
<evidence type="ECO:0000313" key="2">
    <source>
        <dbReference type="Proteomes" id="UP000299102"/>
    </source>
</evidence>
<protein>
    <submittedName>
        <fullName evidence="1">Uncharacterized protein</fullName>
    </submittedName>
</protein>
<keyword evidence="2" id="KW-1185">Reference proteome</keyword>
<accession>A0A4C1XPC5</accession>